<keyword evidence="2 5" id="KW-0812">Transmembrane</keyword>
<evidence type="ECO:0000259" key="6">
    <source>
        <dbReference type="Pfam" id="PF00955"/>
    </source>
</evidence>
<dbReference type="GO" id="GO:0005452">
    <property type="term" value="F:solute:inorganic anion antiporter activity"/>
    <property type="evidence" value="ECO:0007669"/>
    <property type="project" value="InterPro"/>
</dbReference>
<evidence type="ECO:0000256" key="4">
    <source>
        <dbReference type="ARBA" id="ARBA00023136"/>
    </source>
</evidence>
<reference evidence="7 9" key="2">
    <citation type="journal article" date="2013" name="Nature">
        <title>Insights into bilaterian evolution from three spiralian genomes.</title>
        <authorList>
            <person name="Simakov O."/>
            <person name="Marletaz F."/>
            <person name="Cho S.J."/>
            <person name="Edsinger-Gonzales E."/>
            <person name="Havlak P."/>
            <person name="Hellsten U."/>
            <person name="Kuo D.H."/>
            <person name="Larsson T."/>
            <person name="Lv J."/>
            <person name="Arendt D."/>
            <person name="Savage R."/>
            <person name="Osoegawa K."/>
            <person name="de Jong P."/>
            <person name="Grimwood J."/>
            <person name="Chapman J.A."/>
            <person name="Shapiro H."/>
            <person name="Aerts A."/>
            <person name="Otillar R.P."/>
            <person name="Terry A.Y."/>
            <person name="Boore J.L."/>
            <person name="Grigoriev I.V."/>
            <person name="Lindberg D.R."/>
            <person name="Seaver E.C."/>
            <person name="Weisblat D.A."/>
            <person name="Putnam N.H."/>
            <person name="Rokhsar D.S."/>
        </authorList>
    </citation>
    <scope>NUCLEOTIDE SEQUENCE</scope>
</reference>
<feature type="transmembrane region" description="Helical" evidence="5">
    <location>
        <begin position="87"/>
        <end position="110"/>
    </location>
</feature>
<evidence type="ECO:0000313" key="7">
    <source>
        <dbReference type="EMBL" id="ESN94964.1"/>
    </source>
</evidence>
<dbReference type="GO" id="GO:0016020">
    <property type="term" value="C:membrane"/>
    <property type="evidence" value="ECO:0007669"/>
    <property type="project" value="UniProtKB-SubCell"/>
</dbReference>
<feature type="transmembrane region" description="Helical" evidence="5">
    <location>
        <begin position="219"/>
        <end position="236"/>
    </location>
</feature>
<dbReference type="AlphaFoldDB" id="T1EDB6"/>
<dbReference type="OMA" id="PIRIFAF"/>
<evidence type="ECO:0000256" key="3">
    <source>
        <dbReference type="ARBA" id="ARBA00022989"/>
    </source>
</evidence>
<dbReference type="KEGG" id="hro:HELRODRAFT_102774"/>
<feature type="domain" description="Bicarbonate transporter-like transmembrane" evidence="6">
    <location>
        <begin position="2"/>
        <end position="276"/>
    </location>
</feature>
<gene>
    <name evidence="8" type="primary">20194568</name>
    <name evidence="7" type="ORF">HELRODRAFT_102774</name>
</gene>
<dbReference type="Pfam" id="PF00955">
    <property type="entry name" value="HCO3_cotransp"/>
    <property type="match status" value="1"/>
</dbReference>
<keyword evidence="9" id="KW-1185">Reference proteome</keyword>
<evidence type="ECO:0000313" key="9">
    <source>
        <dbReference type="Proteomes" id="UP000015101"/>
    </source>
</evidence>
<dbReference type="GeneID" id="20194568"/>
<accession>T1EDB6</accession>
<organism evidence="8 9">
    <name type="scientific">Helobdella robusta</name>
    <name type="common">Californian leech</name>
    <dbReference type="NCBI Taxonomy" id="6412"/>
    <lineage>
        <taxon>Eukaryota</taxon>
        <taxon>Metazoa</taxon>
        <taxon>Spiralia</taxon>
        <taxon>Lophotrochozoa</taxon>
        <taxon>Annelida</taxon>
        <taxon>Clitellata</taxon>
        <taxon>Hirudinea</taxon>
        <taxon>Rhynchobdellida</taxon>
        <taxon>Glossiphoniidae</taxon>
        <taxon>Helobdella</taxon>
    </lineage>
</organism>
<dbReference type="InParanoid" id="T1EDB6"/>
<reference evidence="9" key="1">
    <citation type="submission" date="2012-12" db="EMBL/GenBank/DDBJ databases">
        <authorList>
            <person name="Hellsten U."/>
            <person name="Grimwood J."/>
            <person name="Chapman J.A."/>
            <person name="Shapiro H."/>
            <person name="Aerts A."/>
            <person name="Otillar R.P."/>
            <person name="Terry A.Y."/>
            <person name="Boore J.L."/>
            <person name="Simakov O."/>
            <person name="Marletaz F."/>
            <person name="Cho S.-J."/>
            <person name="Edsinger-Gonzales E."/>
            <person name="Havlak P."/>
            <person name="Kuo D.-H."/>
            <person name="Larsson T."/>
            <person name="Lv J."/>
            <person name="Arendt D."/>
            <person name="Savage R."/>
            <person name="Osoegawa K."/>
            <person name="de Jong P."/>
            <person name="Lindberg D.R."/>
            <person name="Seaver E.C."/>
            <person name="Weisblat D.A."/>
            <person name="Putnam N.H."/>
            <person name="Grigoriev I.V."/>
            <person name="Rokhsar D.S."/>
        </authorList>
    </citation>
    <scope>NUCLEOTIDE SEQUENCE</scope>
</reference>
<evidence type="ECO:0000313" key="8">
    <source>
        <dbReference type="EnsemblMetazoa" id="HelroP102774"/>
    </source>
</evidence>
<evidence type="ECO:0000256" key="2">
    <source>
        <dbReference type="ARBA" id="ARBA00022692"/>
    </source>
</evidence>
<dbReference type="Proteomes" id="UP000015101">
    <property type="component" value="Unassembled WGS sequence"/>
</dbReference>
<dbReference type="STRING" id="6412.T1EDB6"/>
<keyword evidence="4 5" id="KW-0472">Membrane</keyword>
<dbReference type="eggNOG" id="KOG1172">
    <property type="taxonomic scope" value="Eukaryota"/>
</dbReference>
<dbReference type="RefSeq" id="XP_009026864.1">
    <property type="nucleotide sequence ID" value="XM_009028616.1"/>
</dbReference>
<sequence length="297" mass="33237">MVVALIDYLIPNTYTEKLDVPEGFTPTAPHKRSWVINPLGSSTTLSPWLMFGAIVPSVLIFILLYMESVITSMIVNKKDRLLKKGSGYHLDLFVTGLCASICGLLGLPFMCSATVRSVTHVSALSVYSRTHAPGVKPHLVKVVEQRVTSLAVHLLVGVSVLMGPMLKQVPLAVLFGIFLYMGIASMTGIQLVKRCKLAFMPVKHHPDVGYVKRVRLRKMNLFTFLQLLFLAILWIVKSTKAALAFPFILILIIPIRIFAFKLIFTELELHELDKEEDCPSEDEEVEPDFYTQAHMPI</sequence>
<dbReference type="InterPro" id="IPR003020">
    <property type="entry name" value="HCO3_transpt_euk"/>
</dbReference>
<dbReference type="PANTHER" id="PTHR11453:SF47">
    <property type="entry name" value="ANION EXCHANGE PROTEIN"/>
    <property type="match status" value="1"/>
</dbReference>
<dbReference type="EMBL" id="KB097552">
    <property type="protein sequence ID" value="ESN94964.1"/>
    <property type="molecule type" value="Genomic_DNA"/>
</dbReference>
<feature type="transmembrane region" description="Helical" evidence="5">
    <location>
        <begin position="171"/>
        <end position="192"/>
    </location>
</feature>
<dbReference type="GO" id="GO:0006820">
    <property type="term" value="P:monoatomic anion transport"/>
    <property type="evidence" value="ECO:0007669"/>
    <property type="project" value="InterPro"/>
</dbReference>
<dbReference type="HOGENOM" id="CLU_002289_6_1_1"/>
<proteinExistence type="predicted"/>
<dbReference type="PANTHER" id="PTHR11453">
    <property type="entry name" value="ANION EXCHANGE PROTEIN"/>
    <property type="match status" value="1"/>
</dbReference>
<dbReference type="InterPro" id="IPR011531">
    <property type="entry name" value="HCO3_transpt-like_TM_dom"/>
</dbReference>
<dbReference type="EnsemblMetazoa" id="HelroT102774">
    <property type="protein sequence ID" value="HelroP102774"/>
    <property type="gene ID" value="HelroG102774"/>
</dbReference>
<name>T1EDB6_HELRO</name>
<keyword evidence="3 5" id="KW-1133">Transmembrane helix</keyword>
<evidence type="ECO:0000256" key="5">
    <source>
        <dbReference type="SAM" id="Phobius"/>
    </source>
</evidence>
<protein>
    <recommendedName>
        <fullName evidence="6">Bicarbonate transporter-like transmembrane domain-containing protein</fullName>
    </recommendedName>
</protein>
<dbReference type="OrthoDB" id="1735926at2759"/>
<reference evidence="8" key="3">
    <citation type="submission" date="2015-06" db="UniProtKB">
        <authorList>
            <consortium name="EnsemblMetazoa"/>
        </authorList>
    </citation>
    <scope>IDENTIFICATION</scope>
</reference>
<dbReference type="CTD" id="20194568"/>
<comment type="subcellular location">
    <subcellularLocation>
        <location evidence="1">Membrane</location>
        <topology evidence="1">Multi-pass membrane protein</topology>
    </subcellularLocation>
</comment>
<evidence type="ECO:0000256" key="1">
    <source>
        <dbReference type="ARBA" id="ARBA00004141"/>
    </source>
</evidence>
<feature type="transmembrane region" description="Helical" evidence="5">
    <location>
        <begin position="242"/>
        <end position="264"/>
    </location>
</feature>
<dbReference type="EMBL" id="AMQM01006996">
    <property type="status" value="NOT_ANNOTATED_CDS"/>
    <property type="molecule type" value="Genomic_DNA"/>
</dbReference>
<feature type="transmembrane region" description="Helical" evidence="5">
    <location>
        <begin position="48"/>
        <end position="66"/>
    </location>
</feature>